<evidence type="ECO:0000313" key="7">
    <source>
        <dbReference type="EMBL" id="QES89700.1"/>
    </source>
</evidence>
<comment type="cofactor">
    <cofactor evidence="1">
        <name>Mg(2+)</name>
        <dbReference type="ChEBI" id="CHEBI:18420"/>
    </cofactor>
</comment>
<organism evidence="7 8">
    <name type="scientific">Rhizosphaericola mali</name>
    <dbReference type="NCBI Taxonomy" id="2545455"/>
    <lineage>
        <taxon>Bacteria</taxon>
        <taxon>Pseudomonadati</taxon>
        <taxon>Bacteroidota</taxon>
        <taxon>Chitinophagia</taxon>
        <taxon>Chitinophagales</taxon>
        <taxon>Chitinophagaceae</taxon>
        <taxon>Rhizosphaericola</taxon>
    </lineage>
</organism>
<dbReference type="InterPro" id="IPR033749">
    <property type="entry name" value="Polyprenyl_synt_CS"/>
</dbReference>
<dbReference type="Pfam" id="PF00348">
    <property type="entry name" value="polyprenyl_synt"/>
    <property type="match status" value="1"/>
</dbReference>
<dbReference type="CDD" id="cd00685">
    <property type="entry name" value="Trans_IPPS_HT"/>
    <property type="match status" value="1"/>
</dbReference>
<name>A0A5P2G7F9_9BACT</name>
<proteinExistence type="inferred from homology"/>
<dbReference type="SFLD" id="SFLDG01017">
    <property type="entry name" value="Polyprenyl_Transferase_Like"/>
    <property type="match status" value="1"/>
</dbReference>
<dbReference type="PANTHER" id="PTHR12001:SF85">
    <property type="entry name" value="SHORT CHAIN ISOPRENYL DIPHOSPHATE SYNTHASE"/>
    <property type="match status" value="1"/>
</dbReference>
<sequence length="321" mass="36509">MHSFSELSEQFCNYFHIPNFDREPKGLYEPCAYFLGAGGKRIRPVCCLMGNELFGDIHPDAWNVASAVELFHNFTLMHDDIMDRSDLRRGRETVHKKYGEASGILSGDVMLIIAYDYLNKIDSKLLPQTLSLFNKTAIEVCEGQQLDMDFEKMDHVSLEQYIEMITLKTSVLLAASLSMGAFLGGASKENCDKIYEYGKNLGIGFQVQDDFLDAFGDEKKFGKVIGGDIRRNKKTFLMLYAMENSNATQRKELLRLMDENPIDKVERVLEIFEQVGVKQWALDLRKKYADAALKSLGEAEVAEERKAPLIDLTDKLLNREV</sequence>
<dbReference type="SFLD" id="SFLDS00005">
    <property type="entry name" value="Isoprenoid_Synthase_Type_I"/>
    <property type="match status" value="1"/>
</dbReference>
<dbReference type="EMBL" id="CP044016">
    <property type="protein sequence ID" value="QES89700.1"/>
    <property type="molecule type" value="Genomic_DNA"/>
</dbReference>
<reference evidence="7 8" key="1">
    <citation type="submission" date="2019-09" db="EMBL/GenBank/DDBJ databases">
        <title>Complete genome sequence of Arachidicoccus sp. B3-10 isolated from apple orchard soil.</title>
        <authorList>
            <person name="Kim H.S."/>
            <person name="Han K.-I."/>
            <person name="Suh M.K."/>
            <person name="Lee K.C."/>
            <person name="Eom M.K."/>
            <person name="Kim J.-S."/>
            <person name="Kang S.W."/>
            <person name="Sin Y."/>
            <person name="Lee J.-S."/>
        </authorList>
    </citation>
    <scope>NUCLEOTIDE SEQUENCE [LARGE SCALE GENOMIC DNA]</scope>
    <source>
        <strain evidence="7 8">B3-10</strain>
    </source>
</reference>
<dbReference type="InterPro" id="IPR008949">
    <property type="entry name" value="Isoprenoid_synthase_dom_sf"/>
</dbReference>
<dbReference type="RefSeq" id="WP_131330634.1">
    <property type="nucleotide sequence ID" value="NZ_CP044016.1"/>
</dbReference>
<dbReference type="Gene3D" id="1.10.600.10">
    <property type="entry name" value="Farnesyl Diphosphate Synthase"/>
    <property type="match status" value="1"/>
</dbReference>
<dbReference type="PROSITE" id="PS00444">
    <property type="entry name" value="POLYPRENYL_SYNTHASE_2"/>
    <property type="match status" value="1"/>
</dbReference>
<evidence type="ECO:0000256" key="5">
    <source>
        <dbReference type="ARBA" id="ARBA00022842"/>
    </source>
</evidence>
<dbReference type="OrthoDB" id="9805316at2"/>
<evidence type="ECO:0000256" key="3">
    <source>
        <dbReference type="ARBA" id="ARBA00022679"/>
    </source>
</evidence>
<dbReference type="GO" id="GO:0004659">
    <property type="term" value="F:prenyltransferase activity"/>
    <property type="evidence" value="ECO:0007669"/>
    <property type="project" value="InterPro"/>
</dbReference>
<evidence type="ECO:0000256" key="1">
    <source>
        <dbReference type="ARBA" id="ARBA00001946"/>
    </source>
</evidence>
<keyword evidence="5" id="KW-0460">Magnesium</keyword>
<dbReference type="InterPro" id="IPR000092">
    <property type="entry name" value="Polyprenyl_synt"/>
</dbReference>
<accession>A0A5P2G7F9</accession>
<dbReference type="Proteomes" id="UP000292424">
    <property type="component" value="Chromosome"/>
</dbReference>
<protein>
    <submittedName>
        <fullName evidence="7">Polyprenyl synthetase family protein</fullName>
    </submittedName>
</protein>
<dbReference type="GO" id="GO:0008299">
    <property type="term" value="P:isoprenoid biosynthetic process"/>
    <property type="evidence" value="ECO:0007669"/>
    <property type="project" value="InterPro"/>
</dbReference>
<dbReference type="SUPFAM" id="SSF48576">
    <property type="entry name" value="Terpenoid synthases"/>
    <property type="match status" value="1"/>
</dbReference>
<dbReference type="KEGG" id="arac:E0W69_013860"/>
<dbReference type="AlphaFoldDB" id="A0A5P2G7F9"/>
<gene>
    <name evidence="7" type="ORF">E0W69_013860</name>
</gene>
<evidence type="ECO:0000313" key="8">
    <source>
        <dbReference type="Proteomes" id="UP000292424"/>
    </source>
</evidence>
<evidence type="ECO:0000256" key="2">
    <source>
        <dbReference type="ARBA" id="ARBA00006706"/>
    </source>
</evidence>
<dbReference type="PANTHER" id="PTHR12001">
    <property type="entry name" value="GERANYLGERANYL PYROPHOSPHATE SYNTHASE"/>
    <property type="match status" value="1"/>
</dbReference>
<keyword evidence="8" id="KW-1185">Reference proteome</keyword>
<dbReference type="GO" id="GO:0046872">
    <property type="term" value="F:metal ion binding"/>
    <property type="evidence" value="ECO:0007669"/>
    <property type="project" value="UniProtKB-KW"/>
</dbReference>
<keyword evidence="3 6" id="KW-0808">Transferase</keyword>
<keyword evidence="4" id="KW-0479">Metal-binding</keyword>
<comment type="similarity">
    <text evidence="2 6">Belongs to the FPP/GGPP synthase family.</text>
</comment>
<evidence type="ECO:0000256" key="6">
    <source>
        <dbReference type="RuleBase" id="RU004466"/>
    </source>
</evidence>
<dbReference type="PROSITE" id="PS00723">
    <property type="entry name" value="POLYPRENYL_SYNTHASE_1"/>
    <property type="match status" value="1"/>
</dbReference>
<evidence type="ECO:0000256" key="4">
    <source>
        <dbReference type="ARBA" id="ARBA00022723"/>
    </source>
</evidence>